<sequence length="208" mass="23380">MKYTGERVIPELMKQMNGLLLEHLARYHFSIHYAKGRILDFACGSGFGSNIMAVAAKKAIAEVIAVDIDPEAIAYAKGKYYHPLISFQVENCVDPSLPERFGQFDLIVSFETLEHVDNEEIFMRNIYQMLKPGGTAVISTPFGQGRGMPTSEPFHVHQLTEGEFQNLFTLYEEVQFYYQKGVLIEPAPGREGRHYPIGIAVCKKGTKA</sequence>
<evidence type="ECO:0000313" key="2">
    <source>
        <dbReference type="EMBL" id="GIN64140.1"/>
    </source>
</evidence>
<dbReference type="SUPFAM" id="SSF53335">
    <property type="entry name" value="S-adenosyl-L-methionine-dependent methyltransferases"/>
    <property type="match status" value="1"/>
</dbReference>
<name>A0A919WL71_9BACI</name>
<dbReference type="AlphaFoldDB" id="A0A919WL71"/>
<dbReference type="OrthoDB" id="8936324at2"/>
<comment type="caution">
    <text evidence="2">The sequence shown here is derived from an EMBL/GenBank/DDBJ whole genome shotgun (WGS) entry which is preliminary data.</text>
</comment>
<dbReference type="InterPro" id="IPR029063">
    <property type="entry name" value="SAM-dependent_MTases_sf"/>
</dbReference>
<accession>A0A919WL71</accession>
<gene>
    <name evidence="2" type="ORF">J27TS8_41330</name>
</gene>
<dbReference type="GO" id="GO:0008757">
    <property type="term" value="F:S-adenosylmethionine-dependent methyltransferase activity"/>
    <property type="evidence" value="ECO:0007669"/>
    <property type="project" value="InterPro"/>
</dbReference>
<dbReference type="RefSeq" id="WP_137744738.1">
    <property type="nucleotide sequence ID" value="NZ_BORC01000011.1"/>
</dbReference>
<dbReference type="Gene3D" id="3.40.50.150">
    <property type="entry name" value="Vaccinia Virus protein VP39"/>
    <property type="match status" value="1"/>
</dbReference>
<proteinExistence type="predicted"/>
<organism evidence="2 3">
    <name type="scientific">Robertmurraya siralis</name>
    <dbReference type="NCBI Taxonomy" id="77777"/>
    <lineage>
        <taxon>Bacteria</taxon>
        <taxon>Bacillati</taxon>
        <taxon>Bacillota</taxon>
        <taxon>Bacilli</taxon>
        <taxon>Bacillales</taxon>
        <taxon>Bacillaceae</taxon>
        <taxon>Robertmurraya</taxon>
    </lineage>
</organism>
<dbReference type="InterPro" id="IPR013216">
    <property type="entry name" value="Methyltransf_11"/>
</dbReference>
<keyword evidence="3" id="KW-1185">Reference proteome</keyword>
<reference evidence="2" key="1">
    <citation type="submission" date="2021-03" db="EMBL/GenBank/DDBJ databases">
        <title>Antimicrobial resistance genes in bacteria isolated from Japanese honey, and their potential for conferring macrolide and lincosamide resistance in the American foulbrood pathogen Paenibacillus larvae.</title>
        <authorList>
            <person name="Okamoto M."/>
            <person name="Kumagai M."/>
            <person name="Kanamori H."/>
            <person name="Takamatsu D."/>
        </authorList>
    </citation>
    <scope>NUCLEOTIDE SEQUENCE</scope>
    <source>
        <strain evidence="2">J27TS8</strain>
    </source>
</reference>
<dbReference type="Pfam" id="PF08241">
    <property type="entry name" value="Methyltransf_11"/>
    <property type="match status" value="1"/>
</dbReference>
<dbReference type="Proteomes" id="UP000682111">
    <property type="component" value="Unassembled WGS sequence"/>
</dbReference>
<evidence type="ECO:0000313" key="3">
    <source>
        <dbReference type="Proteomes" id="UP000682111"/>
    </source>
</evidence>
<dbReference type="PANTHER" id="PTHR43861">
    <property type="entry name" value="TRANS-ACONITATE 2-METHYLTRANSFERASE-RELATED"/>
    <property type="match status" value="1"/>
</dbReference>
<dbReference type="EMBL" id="BORC01000011">
    <property type="protein sequence ID" value="GIN64140.1"/>
    <property type="molecule type" value="Genomic_DNA"/>
</dbReference>
<feature type="domain" description="Methyltransferase type 11" evidence="1">
    <location>
        <begin position="39"/>
        <end position="138"/>
    </location>
</feature>
<evidence type="ECO:0000259" key="1">
    <source>
        <dbReference type="Pfam" id="PF08241"/>
    </source>
</evidence>
<dbReference type="CDD" id="cd02440">
    <property type="entry name" value="AdoMet_MTases"/>
    <property type="match status" value="1"/>
</dbReference>
<protein>
    <recommendedName>
        <fullName evidence="1">Methyltransferase type 11 domain-containing protein</fullName>
    </recommendedName>
</protein>